<dbReference type="STRING" id="1365484.W6QR11"/>
<dbReference type="AlphaFoldDB" id="W6QR11"/>
<organism evidence="1 2">
    <name type="scientific">Penicillium roqueforti (strain FM164)</name>
    <dbReference type="NCBI Taxonomy" id="1365484"/>
    <lineage>
        <taxon>Eukaryota</taxon>
        <taxon>Fungi</taxon>
        <taxon>Dikarya</taxon>
        <taxon>Ascomycota</taxon>
        <taxon>Pezizomycotina</taxon>
        <taxon>Eurotiomycetes</taxon>
        <taxon>Eurotiomycetidae</taxon>
        <taxon>Eurotiales</taxon>
        <taxon>Aspergillaceae</taxon>
        <taxon>Penicillium</taxon>
    </lineage>
</organism>
<dbReference type="Gene3D" id="1.25.40.20">
    <property type="entry name" value="Ankyrin repeat-containing domain"/>
    <property type="match status" value="1"/>
</dbReference>
<dbReference type="SUPFAM" id="SSF48403">
    <property type="entry name" value="Ankyrin repeat"/>
    <property type="match status" value="1"/>
</dbReference>
<dbReference type="OrthoDB" id="5135691at2759"/>
<accession>W6QR11</accession>
<proteinExistence type="predicted"/>
<protein>
    <submittedName>
        <fullName evidence="1">Ankyrin repeat-containing domain</fullName>
    </submittedName>
</protein>
<dbReference type="EMBL" id="HG792026">
    <property type="protein sequence ID" value="CDM38401.1"/>
    <property type="molecule type" value="Genomic_DNA"/>
</dbReference>
<keyword evidence="2" id="KW-1185">Reference proteome</keyword>
<evidence type="ECO:0000313" key="2">
    <source>
        <dbReference type="Proteomes" id="UP000030686"/>
    </source>
</evidence>
<evidence type="ECO:0000313" key="1">
    <source>
        <dbReference type="EMBL" id="CDM38401.1"/>
    </source>
</evidence>
<gene>
    <name evidence="1" type="ORF">PROQFM164_S12g000010</name>
</gene>
<dbReference type="OMA" id="CECAARW"/>
<dbReference type="Proteomes" id="UP000030686">
    <property type="component" value="Unassembled WGS sequence"/>
</dbReference>
<name>W6QR11_PENRF</name>
<reference evidence="1" key="1">
    <citation type="journal article" date="2014" name="Nat. Commun.">
        <title>Multiple recent horizontal transfers of a large genomic region in cheese making fungi.</title>
        <authorList>
            <person name="Cheeseman K."/>
            <person name="Ropars J."/>
            <person name="Renault P."/>
            <person name="Dupont J."/>
            <person name="Gouzy J."/>
            <person name="Branca A."/>
            <person name="Abraham A.L."/>
            <person name="Ceppi M."/>
            <person name="Conseiller E."/>
            <person name="Debuchy R."/>
            <person name="Malagnac F."/>
            <person name="Goarin A."/>
            <person name="Silar P."/>
            <person name="Lacoste S."/>
            <person name="Sallet E."/>
            <person name="Bensimon A."/>
            <person name="Giraud T."/>
            <person name="Brygoo Y."/>
        </authorList>
    </citation>
    <scope>NUCLEOTIDE SEQUENCE [LARGE SCALE GENOMIC DNA]</scope>
    <source>
        <strain evidence="1">FM164</strain>
    </source>
</reference>
<dbReference type="InterPro" id="IPR036770">
    <property type="entry name" value="Ankyrin_rpt-contain_sf"/>
</dbReference>
<sequence length="219" mass="25223">MNSRNEMSLPNPDKIEQISILDCPTETLWIIASTLEGGDISALARTNSILYPKLRLALIEYNIRYQNSSALHWAAKQQLRLCKDLAFLPGRCECAARWFLSLMTAANYGSELVTNILLRKKDLHVNWRNTNGESALWYSVVKESPAVLNQLLQHPSVKIDLPNREGQTVLWWEIDMRGQLFLRTKRYLQSCLLTSQTIRILAAFTHHHDYMTLDYEDSS</sequence>